<keyword evidence="12" id="KW-1185">Reference proteome</keyword>
<evidence type="ECO:0000256" key="8">
    <source>
        <dbReference type="SAM" id="MobiDB-lite"/>
    </source>
</evidence>
<comment type="subcellular location">
    <subcellularLocation>
        <location evidence="1">Secreted</location>
        <location evidence="1">Extracellular space</location>
        <location evidence="1">Extracellular matrix</location>
    </subcellularLocation>
</comment>
<evidence type="ECO:0000256" key="4">
    <source>
        <dbReference type="ARBA" id="ARBA00022729"/>
    </source>
</evidence>
<accession>A0A4X2KKN8</accession>
<feature type="compositionally biased region" description="Pro residues" evidence="8">
    <location>
        <begin position="498"/>
        <end position="510"/>
    </location>
</feature>
<dbReference type="Proteomes" id="UP000314987">
    <property type="component" value="Unassembled WGS sequence"/>
</dbReference>
<evidence type="ECO:0000256" key="7">
    <source>
        <dbReference type="ARBA" id="ARBA00023180"/>
    </source>
</evidence>
<sequence length="538" mass="59350">MHLGAHRTRRGKVFPTVITITKALLLFLTLCVIAGTGQIPDQGIDVLYQLDLGGKDIRHQPVENVVLSSSTPLPQGVHVAETGVILTSDTHIEAPTRKILPSSLGWQFTIVIGLLSHRVNNAFLFSIRNKNRLQLGVQLLPKKVVIHIGGKLAASFNYSVHDERWHSFAIAIQETVVSMFVECGKKQFRKDILSRVQAFNADSVFTLGSMDSHSVHFEGVICQLDIIPSAEASANYCRYRKQQCRHVDTYRSETGFPHTTTLPGLVLEKSPSHKQFGEEVPSEYKPFYEGETNPNSVNKEAPSVHKLRAPWESSSSLISSVPWGNISARDLVKPEIQVTKMIAKEHSPPNLNLSAPHHQLKKVSLSSNEKSGSIHNVSDNAEGHKEGMTSLPMSKDRPSIVPPFIKEDKIDDLKKDSKVNQHTEKLTDTSQILNPTLYQATTEPFVGNNHNQWKGGKGDTDGTYHIEDNYETDFYDYYYYEDLNMMLEMGNLRGPKGDPGPPGPPGPVGLPGPSGRRGPRGMPGPHGNPGLPGLPGPK</sequence>
<dbReference type="PANTHER" id="PTHR24637:SF421">
    <property type="entry name" value="CUTICLE COLLAGEN DPY-2"/>
    <property type="match status" value="1"/>
</dbReference>
<dbReference type="Gene3D" id="2.60.120.200">
    <property type="match status" value="1"/>
</dbReference>
<dbReference type="OMA" id="ANCGGVQ"/>
<reference evidence="11" key="2">
    <citation type="submission" date="2025-08" db="UniProtKB">
        <authorList>
            <consortium name="Ensembl"/>
        </authorList>
    </citation>
    <scope>IDENTIFICATION</scope>
</reference>
<keyword evidence="9" id="KW-0472">Membrane</keyword>
<keyword evidence="2" id="KW-0964">Secreted</keyword>
<reference evidence="11" key="3">
    <citation type="submission" date="2025-09" db="UniProtKB">
        <authorList>
            <consortium name="Ensembl"/>
        </authorList>
    </citation>
    <scope>IDENTIFICATION</scope>
</reference>
<feature type="domain" description="Thrombospondin-like N-terminal" evidence="10">
    <location>
        <begin position="43"/>
        <end position="230"/>
    </location>
</feature>
<evidence type="ECO:0000256" key="9">
    <source>
        <dbReference type="SAM" id="Phobius"/>
    </source>
</evidence>
<keyword evidence="3" id="KW-0272">Extracellular matrix</keyword>
<dbReference type="GeneTree" id="ENSGT00940000162448"/>
<keyword evidence="7" id="KW-0325">Glycoprotein</keyword>
<evidence type="ECO:0000256" key="1">
    <source>
        <dbReference type="ARBA" id="ARBA00004498"/>
    </source>
</evidence>
<feature type="transmembrane region" description="Helical" evidence="9">
    <location>
        <begin position="12"/>
        <end position="35"/>
    </location>
</feature>
<dbReference type="AlphaFoldDB" id="A0A4X2KKN8"/>
<keyword evidence="9" id="KW-1133">Transmembrane helix</keyword>
<keyword evidence="9" id="KW-0812">Transmembrane</keyword>
<dbReference type="InterPro" id="IPR048287">
    <property type="entry name" value="TSPN-like_N"/>
</dbReference>
<dbReference type="InterPro" id="IPR008160">
    <property type="entry name" value="Collagen"/>
</dbReference>
<evidence type="ECO:0000256" key="3">
    <source>
        <dbReference type="ARBA" id="ARBA00022530"/>
    </source>
</evidence>
<dbReference type="SUPFAM" id="SSF49899">
    <property type="entry name" value="Concanavalin A-like lectins/glucanases"/>
    <property type="match status" value="1"/>
</dbReference>
<keyword evidence="5" id="KW-0677">Repeat</keyword>
<feature type="region of interest" description="Disordered" evidence="8">
    <location>
        <begin position="491"/>
        <end position="538"/>
    </location>
</feature>
<dbReference type="SMART" id="SM00210">
    <property type="entry name" value="TSPN"/>
    <property type="match status" value="1"/>
</dbReference>
<protein>
    <recommendedName>
        <fullName evidence="10">Thrombospondin-like N-terminal domain-containing protein</fullName>
    </recommendedName>
</protein>
<evidence type="ECO:0000256" key="6">
    <source>
        <dbReference type="ARBA" id="ARBA00023119"/>
    </source>
</evidence>
<dbReference type="STRING" id="29139.ENSVURP00010012639"/>
<dbReference type="Pfam" id="PF01391">
    <property type="entry name" value="Collagen"/>
    <property type="match status" value="1"/>
</dbReference>
<evidence type="ECO:0000313" key="11">
    <source>
        <dbReference type="Ensembl" id="ENSVURP00010012639.1"/>
    </source>
</evidence>
<feature type="compositionally biased region" description="Polar residues" evidence="8">
    <location>
        <begin position="366"/>
        <end position="379"/>
    </location>
</feature>
<keyword evidence="6" id="KW-0176">Collagen</keyword>
<name>A0A4X2KKN8_VOMUR</name>
<proteinExistence type="predicted"/>
<dbReference type="Ensembl" id="ENSVURT00010014383.1">
    <property type="protein sequence ID" value="ENSVURP00010012639.1"/>
    <property type="gene ID" value="ENSVURG00010009753.1"/>
</dbReference>
<reference evidence="12" key="1">
    <citation type="submission" date="2018-12" db="EMBL/GenBank/DDBJ databases">
        <authorList>
            <person name="Yazar S."/>
        </authorList>
    </citation>
    <scope>NUCLEOTIDE SEQUENCE [LARGE SCALE GENOMIC DNA]</scope>
</reference>
<keyword evidence="4" id="KW-0732">Signal</keyword>
<dbReference type="PANTHER" id="PTHR24637">
    <property type="entry name" value="COLLAGEN"/>
    <property type="match status" value="1"/>
</dbReference>
<evidence type="ECO:0000256" key="2">
    <source>
        <dbReference type="ARBA" id="ARBA00022525"/>
    </source>
</evidence>
<dbReference type="GO" id="GO:0005581">
    <property type="term" value="C:collagen trimer"/>
    <property type="evidence" value="ECO:0007669"/>
    <property type="project" value="UniProtKB-KW"/>
</dbReference>
<organism evidence="11 12">
    <name type="scientific">Vombatus ursinus</name>
    <name type="common">Common wombat</name>
    <dbReference type="NCBI Taxonomy" id="29139"/>
    <lineage>
        <taxon>Eukaryota</taxon>
        <taxon>Metazoa</taxon>
        <taxon>Chordata</taxon>
        <taxon>Craniata</taxon>
        <taxon>Vertebrata</taxon>
        <taxon>Euteleostomi</taxon>
        <taxon>Mammalia</taxon>
        <taxon>Metatheria</taxon>
        <taxon>Diprotodontia</taxon>
        <taxon>Vombatidae</taxon>
        <taxon>Vombatus</taxon>
    </lineage>
</organism>
<evidence type="ECO:0000256" key="5">
    <source>
        <dbReference type="ARBA" id="ARBA00022737"/>
    </source>
</evidence>
<dbReference type="FunFam" id="2.60.120.200:FF:000085">
    <property type="entry name" value="collagen alpha-1(XXVII) chain isoform X1"/>
    <property type="match status" value="1"/>
</dbReference>
<dbReference type="InterPro" id="IPR013320">
    <property type="entry name" value="ConA-like_dom_sf"/>
</dbReference>
<evidence type="ECO:0000259" key="10">
    <source>
        <dbReference type="SMART" id="SM00210"/>
    </source>
</evidence>
<feature type="region of interest" description="Disordered" evidence="8">
    <location>
        <begin position="366"/>
        <end position="399"/>
    </location>
</feature>
<evidence type="ECO:0000313" key="12">
    <source>
        <dbReference type="Proteomes" id="UP000314987"/>
    </source>
</evidence>